<organism evidence="1 2">
    <name type="scientific">Lactuca saligna</name>
    <name type="common">Willowleaf lettuce</name>
    <dbReference type="NCBI Taxonomy" id="75948"/>
    <lineage>
        <taxon>Eukaryota</taxon>
        <taxon>Viridiplantae</taxon>
        <taxon>Streptophyta</taxon>
        <taxon>Embryophyta</taxon>
        <taxon>Tracheophyta</taxon>
        <taxon>Spermatophyta</taxon>
        <taxon>Magnoliopsida</taxon>
        <taxon>eudicotyledons</taxon>
        <taxon>Gunneridae</taxon>
        <taxon>Pentapetalae</taxon>
        <taxon>asterids</taxon>
        <taxon>campanulids</taxon>
        <taxon>Asterales</taxon>
        <taxon>Asteraceae</taxon>
        <taxon>Cichorioideae</taxon>
        <taxon>Cichorieae</taxon>
        <taxon>Lactucinae</taxon>
        <taxon>Lactuca</taxon>
    </lineage>
</organism>
<dbReference type="Proteomes" id="UP001177003">
    <property type="component" value="Chromosome 2"/>
</dbReference>
<reference evidence="1" key="1">
    <citation type="submission" date="2023-04" db="EMBL/GenBank/DDBJ databases">
        <authorList>
            <person name="Vijverberg K."/>
            <person name="Xiong W."/>
            <person name="Schranz E."/>
        </authorList>
    </citation>
    <scope>NUCLEOTIDE SEQUENCE</scope>
</reference>
<gene>
    <name evidence="1" type="ORF">LSALG_LOCUS14012</name>
</gene>
<name>A0AA35YH94_LACSI</name>
<keyword evidence="2" id="KW-1185">Reference proteome</keyword>
<evidence type="ECO:0000313" key="1">
    <source>
        <dbReference type="EMBL" id="CAI9273892.1"/>
    </source>
</evidence>
<accession>A0AA35YH94</accession>
<dbReference type="AlphaFoldDB" id="A0AA35YH94"/>
<dbReference type="EMBL" id="OX465078">
    <property type="protein sequence ID" value="CAI9273892.1"/>
    <property type="molecule type" value="Genomic_DNA"/>
</dbReference>
<proteinExistence type="predicted"/>
<evidence type="ECO:0000313" key="2">
    <source>
        <dbReference type="Proteomes" id="UP001177003"/>
    </source>
</evidence>
<sequence>MYPTLYVGSEQEHELLSLDRIITKFQSAIPFSFCEGKELLPERETTPPKIISVAHILPMKARAVLLQTFAIFIKKLNVDTPTLNLQVVGSCRNDGDEIRLQDLKDLGCV</sequence>
<protein>
    <submittedName>
        <fullName evidence="1">Uncharacterized protein</fullName>
    </submittedName>
</protein>